<evidence type="ECO:0000313" key="2">
    <source>
        <dbReference type="Proteomes" id="UP000762110"/>
    </source>
</evidence>
<gene>
    <name evidence="1" type="ORF">HQN85_02460</name>
</gene>
<reference evidence="1 2" key="1">
    <citation type="submission" date="2020-05" db="EMBL/GenBank/DDBJ databases">
        <title>Description of Pedobacter foliorum sp. nov.</title>
        <authorList>
            <person name="Qi S."/>
            <person name="Carlier A."/>
            <person name="Cnockaert M."/>
            <person name="Vandamme P."/>
        </authorList>
    </citation>
    <scope>NUCLEOTIDE SEQUENCE [LARGE SCALE GENOMIC DNA]</scope>
    <source>
        <strain evidence="1 2">LMG 31300</strain>
    </source>
</reference>
<sequence length="119" mass="13768">MEYTVSAYTLRLRRTILSENSIIKFILGNEWELTLVLKVQQNHLAKANLFTVLNGSDPVIWVFETNSSLPSRASMLAFLFPTIHKAFGFMLFENKKAFSAMQKRLIMCRDGRMTYVSLR</sequence>
<dbReference type="EMBL" id="JABMKV010000001">
    <property type="protein sequence ID" value="NQX30568.1"/>
    <property type="molecule type" value="Genomic_DNA"/>
</dbReference>
<dbReference type="RefSeq" id="WP_173268759.1">
    <property type="nucleotide sequence ID" value="NZ_JABMKV010000001.1"/>
</dbReference>
<protein>
    <submittedName>
        <fullName evidence="1">Uncharacterized protein</fullName>
    </submittedName>
</protein>
<keyword evidence="2" id="KW-1185">Reference proteome</keyword>
<name>A0ABX2D929_9SPHI</name>
<dbReference type="Proteomes" id="UP000762110">
    <property type="component" value="Unassembled WGS sequence"/>
</dbReference>
<organism evidence="1 2">
    <name type="scientific">Pedobacter boryungensis</name>
    <dbReference type="NCBI Taxonomy" id="869962"/>
    <lineage>
        <taxon>Bacteria</taxon>
        <taxon>Pseudomonadati</taxon>
        <taxon>Bacteroidota</taxon>
        <taxon>Sphingobacteriia</taxon>
        <taxon>Sphingobacteriales</taxon>
        <taxon>Sphingobacteriaceae</taxon>
        <taxon>Pedobacter</taxon>
    </lineage>
</organism>
<proteinExistence type="predicted"/>
<accession>A0ABX2D929</accession>
<evidence type="ECO:0000313" key="1">
    <source>
        <dbReference type="EMBL" id="NQX30568.1"/>
    </source>
</evidence>
<comment type="caution">
    <text evidence="1">The sequence shown here is derived from an EMBL/GenBank/DDBJ whole genome shotgun (WGS) entry which is preliminary data.</text>
</comment>